<dbReference type="CDD" id="cd09272">
    <property type="entry name" value="RNase_HI_RT_Ty1"/>
    <property type="match status" value="1"/>
</dbReference>
<dbReference type="Proteomes" id="UP001231189">
    <property type="component" value="Unassembled WGS sequence"/>
</dbReference>
<name>A0AAD8S5V1_LOLMU</name>
<comment type="caution">
    <text evidence="3">The sequence shown here is derived from an EMBL/GenBank/DDBJ whole genome shotgun (WGS) entry which is preliminary data.</text>
</comment>
<feature type="compositionally biased region" description="Basic residues" evidence="1">
    <location>
        <begin position="700"/>
        <end position="712"/>
    </location>
</feature>
<feature type="compositionally biased region" description="Low complexity" evidence="1">
    <location>
        <begin position="432"/>
        <end position="441"/>
    </location>
</feature>
<dbReference type="EMBL" id="JAUUTY010000004">
    <property type="protein sequence ID" value="KAK1645476.1"/>
    <property type="molecule type" value="Genomic_DNA"/>
</dbReference>
<evidence type="ECO:0000313" key="3">
    <source>
        <dbReference type="EMBL" id="KAK1645476.1"/>
    </source>
</evidence>
<feature type="compositionally biased region" description="Low complexity" evidence="1">
    <location>
        <begin position="602"/>
        <end position="644"/>
    </location>
</feature>
<dbReference type="Pfam" id="PF07727">
    <property type="entry name" value="RVT_2"/>
    <property type="match status" value="1"/>
</dbReference>
<dbReference type="SUPFAM" id="SSF56672">
    <property type="entry name" value="DNA/RNA polymerases"/>
    <property type="match status" value="1"/>
</dbReference>
<feature type="compositionally biased region" description="Pro residues" evidence="1">
    <location>
        <begin position="672"/>
        <end position="692"/>
    </location>
</feature>
<dbReference type="InterPro" id="IPR043502">
    <property type="entry name" value="DNA/RNA_pol_sf"/>
</dbReference>
<accession>A0AAD8S5V1</accession>
<reference evidence="3" key="1">
    <citation type="submission" date="2023-07" db="EMBL/GenBank/DDBJ databases">
        <title>A chromosome-level genome assembly of Lolium multiflorum.</title>
        <authorList>
            <person name="Chen Y."/>
            <person name="Copetti D."/>
            <person name="Kolliker R."/>
            <person name="Studer B."/>
        </authorList>
    </citation>
    <scope>NUCLEOTIDE SEQUENCE</scope>
    <source>
        <strain evidence="3">02402/16</strain>
        <tissue evidence="3">Leaf</tissue>
    </source>
</reference>
<proteinExistence type="predicted"/>
<dbReference type="InterPro" id="IPR013103">
    <property type="entry name" value="RVT_2"/>
</dbReference>
<feature type="region of interest" description="Disordered" evidence="1">
    <location>
        <begin position="592"/>
        <end position="712"/>
    </location>
</feature>
<evidence type="ECO:0000313" key="4">
    <source>
        <dbReference type="Proteomes" id="UP001231189"/>
    </source>
</evidence>
<gene>
    <name evidence="3" type="ORF">QYE76_063281</name>
</gene>
<dbReference type="PANTHER" id="PTHR47481:SF31">
    <property type="entry name" value="OS01G0873500 PROTEIN"/>
    <property type="match status" value="1"/>
</dbReference>
<dbReference type="Pfam" id="PF14223">
    <property type="entry name" value="Retrotran_gag_2"/>
    <property type="match status" value="1"/>
</dbReference>
<protein>
    <recommendedName>
        <fullName evidence="2">Reverse transcriptase Ty1/copia-type domain-containing protein</fullName>
    </recommendedName>
</protein>
<feature type="compositionally biased region" description="Low complexity" evidence="1">
    <location>
        <begin position="412"/>
        <end position="423"/>
    </location>
</feature>
<feature type="compositionally biased region" description="Pro residues" evidence="1">
    <location>
        <begin position="645"/>
        <end position="663"/>
    </location>
</feature>
<feature type="region of interest" description="Disordered" evidence="1">
    <location>
        <begin position="399"/>
        <end position="453"/>
    </location>
</feature>
<organism evidence="3 4">
    <name type="scientific">Lolium multiflorum</name>
    <name type="common">Italian ryegrass</name>
    <name type="synonym">Lolium perenne subsp. multiflorum</name>
    <dbReference type="NCBI Taxonomy" id="4521"/>
    <lineage>
        <taxon>Eukaryota</taxon>
        <taxon>Viridiplantae</taxon>
        <taxon>Streptophyta</taxon>
        <taxon>Embryophyta</taxon>
        <taxon>Tracheophyta</taxon>
        <taxon>Spermatophyta</taxon>
        <taxon>Magnoliopsida</taxon>
        <taxon>Liliopsida</taxon>
        <taxon>Poales</taxon>
        <taxon>Poaceae</taxon>
        <taxon>BOP clade</taxon>
        <taxon>Pooideae</taxon>
        <taxon>Poodae</taxon>
        <taxon>Poeae</taxon>
        <taxon>Poeae Chloroplast Group 2 (Poeae type)</taxon>
        <taxon>Loliodinae</taxon>
        <taxon>Loliinae</taxon>
        <taxon>Lolium</taxon>
    </lineage>
</organism>
<evidence type="ECO:0000259" key="2">
    <source>
        <dbReference type="Pfam" id="PF07727"/>
    </source>
</evidence>
<keyword evidence="4" id="KW-1185">Reference proteome</keyword>
<evidence type="ECO:0000256" key="1">
    <source>
        <dbReference type="SAM" id="MobiDB-lite"/>
    </source>
</evidence>
<feature type="domain" description="Reverse transcriptase Ty1/copia-type" evidence="2">
    <location>
        <begin position="763"/>
        <end position="1006"/>
    </location>
</feature>
<dbReference type="PANTHER" id="PTHR47481">
    <property type="match status" value="1"/>
</dbReference>
<sequence>MSSAANPSAAAATISAAAASLSAASTTSTTPGMDSSSSHPLVSPFLAALLSGNPPPPLVPRPISTVAVGSIASDDLPLAASVNAWPYASQLPTVSVTNQAPVSSMFLPSPASHPVAPAVSPRLPPTSGYDGLSLVPHGAPAPTLGAGFAGQPLFYGVPPVAYGAHSPPPAVTVPPSVAPAMPSVPRDVGSVRDPPPIHLAHLVTVKLNPDNYLLWRAQVLPLLRSYYLDGYVDGSLPCPPAVVQLTTADGHPLPVANPAYRQWTAQDQAILSAIQSSLMPSVAGMVLFATSSYDAWRTLESSFSSQTMARSNAIRNKLADLHKLDKTVTVYYNQAKELADTLSSIGQPLRDSEFIGYLLKGLGQEFDSLVENIEGRDATNPITPHDLYARLLNTEQRLGARRPDTSSMDFEASAASRGSTGSRPPRPPGSPQSPQQPRAGQLPQPQPTSGGRGRAWVCTACGAKAPCQLCGIAGHLASRCHRRFKQDFLGIGNDGRGNDKQAALATHGATTSYPVDPTWYMDTGATDHLTHELSKLNPRESYTGHDQVRTADGSGIGRGARLELLDSPRSPAPVTADATSDVARCMAHAVPPIDVRPPAPTPWAASSSPALSAPVSTLPLAGPSCDAGPSPTASSASDAAGPSPARSPSPSPERSPSPSPAPAPAGVSPLASPTPVPTAPASPPVIPAPPSTTAPVASRPHTRSKSGIVRRKERTDGTVAWLAACLSQAVADPMAEPRHYTAAMQIPHWRSAMELEYQALLKNDTWTLVPPRSGVNIIDCKWVFKVKKHADGSIERYKARLVAKGFKQRYGLDYEDTFSPVVKPTTIRILLSLAVMRGWSLRQLDVQNAFLHGVLEEEVYMRQPPGFSDPDRPDHLCRLVKALYGLKQAPRAWHARLGAALRAHGFVPSTADTSLFLLQRPEVTMYLLVYVDDIILVSSSVTATDRLISSLGSTFAVKDLGRLHFFLGLEVTYDDTGLSLTQQKYSQDLLRRAGMLQCKPATTPMSPSQLLTSIDGTLLSSEEATEYRSVVGGLQYLTLTRPDISYAVNRVCQYLHAPRDSHWTAVKRILRYVCHTVSFGLRLRSSSSSLLSAFSDADWAGNPDDRRSTGGYAVFFGPNLIAWTSRKQATVSRSSTEAEYKAVGDATAELIWSNTFWHARWDTAATTSTSAAKMADKPIKYEDLPAEHKKKYDELKAVFEADLIGSFEKTRSHGIRFKGFTPEGVLEGLDLYLPLEERTRALRQEINYAVAHSLHRHSESLVNTLKRVALHVVQELMKPPQQQGSPAYVVYKVGGDPGDYQFLYEPPKEIPHGYVCTYVPDCNNWSHTIQTTAGGICGQEGVTEEMLRNVAS</sequence>